<keyword evidence="1 2" id="KW-0732">Signal</keyword>
<name>A0A9E8CS14_9HYPH</name>
<dbReference type="GO" id="GO:0015888">
    <property type="term" value="P:thiamine transport"/>
    <property type="evidence" value="ECO:0007669"/>
    <property type="project" value="TreeGrafter"/>
</dbReference>
<gene>
    <name evidence="3" type="ORF">NWE54_22825</name>
</gene>
<dbReference type="GO" id="GO:0030975">
    <property type="term" value="F:thiamine binding"/>
    <property type="evidence" value="ECO:0007669"/>
    <property type="project" value="TreeGrafter"/>
</dbReference>
<organism evidence="3">
    <name type="scientific">Bosea sp. NBC_00436</name>
    <dbReference type="NCBI Taxonomy" id="2969620"/>
    <lineage>
        <taxon>Bacteria</taxon>
        <taxon>Pseudomonadati</taxon>
        <taxon>Pseudomonadota</taxon>
        <taxon>Alphaproteobacteria</taxon>
        <taxon>Hyphomicrobiales</taxon>
        <taxon>Boseaceae</taxon>
        <taxon>Bosea</taxon>
    </lineage>
</organism>
<feature type="signal peptide" evidence="2">
    <location>
        <begin position="1"/>
        <end position="26"/>
    </location>
</feature>
<dbReference type="InterPro" id="IPR026045">
    <property type="entry name" value="Ferric-bd"/>
</dbReference>
<dbReference type="EMBL" id="CP102774">
    <property type="protein sequence ID" value="UZF86576.1"/>
    <property type="molecule type" value="Genomic_DNA"/>
</dbReference>
<evidence type="ECO:0000313" key="3">
    <source>
        <dbReference type="EMBL" id="UZF86576.1"/>
    </source>
</evidence>
<evidence type="ECO:0000256" key="1">
    <source>
        <dbReference type="ARBA" id="ARBA00022729"/>
    </source>
</evidence>
<dbReference type="AlphaFoldDB" id="A0A9E8CS14"/>
<dbReference type="Gene3D" id="3.40.190.10">
    <property type="entry name" value="Periplasmic binding protein-like II"/>
    <property type="match status" value="2"/>
</dbReference>
<dbReference type="PANTHER" id="PTHR30006:SF2">
    <property type="entry name" value="ABC TRANSPORTER SUBSTRATE-BINDING PROTEIN"/>
    <property type="match status" value="1"/>
</dbReference>
<dbReference type="PROSITE" id="PS51257">
    <property type="entry name" value="PROKAR_LIPOPROTEIN"/>
    <property type="match status" value="1"/>
</dbReference>
<dbReference type="PANTHER" id="PTHR30006">
    <property type="entry name" value="THIAMINE-BINDING PERIPLASMIC PROTEIN-RELATED"/>
    <property type="match status" value="1"/>
</dbReference>
<accession>A0A9E8CS14</accession>
<proteinExistence type="predicted"/>
<dbReference type="GO" id="GO:0030288">
    <property type="term" value="C:outer membrane-bounded periplasmic space"/>
    <property type="evidence" value="ECO:0007669"/>
    <property type="project" value="TreeGrafter"/>
</dbReference>
<sequence>MLKRVALPSLLAVACLMFGALAPASAGPLTVYCPMSDEDCGSVLKAFQKDTGVQARFIRLGAGEILARIRAEKANPQAGLWLAGAADNFIQGASEGLLAPHKARGIEAVEAKYTDPKGAWTPISLSPIVFAYSADYLKNLKAQPPKSWKDFADPVFAKAVALAHPAASGTAYVSLATLVQLMGEDPAFALMKQIDKNVVQYTRSGVAPSRMAASNEVALATAFTQDVEAALHQGYPLSFSFPEEGTGFEVNAAAIVANAPEDQRQGATAFIDWVLTENGQKAMGLTFRGPIVPGFKNADARIDLKNVKLIAYDPVWAGQNRARLLERYENEIRRKSDAK</sequence>
<feature type="chain" id="PRO_5039732236" evidence="2">
    <location>
        <begin position="27"/>
        <end position="339"/>
    </location>
</feature>
<protein>
    <submittedName>
        <fullName evidence="3">ABC transporter substrate-binding protein</fullName>
    </submittedName>
</protein>
<dbReference type="Pfam" id="PF13343">
    <property type="entry name" value="SBP_bac_6"/>
    <property type="match status" value="1"/>
</dbReference>
<dbReference type="CDD" id="cd13544">
    <property type="entry name" value="PBP2_Fbp_like_1"/>
    <property type="match status" value="1"/>
</dbReference>
<reference evidence="3" key="1">
    <citation type="submission" date="2022-08" db="EMBL/GenBank/DDBJ databases">
        <title>Complete Genome Sequences of 2 Bosea sp. soil isolates.</title>
        <authorList>
            <person name="Alvarez Arevalo M."/>
            <person name="Sterndorff E.B."/>
            <person name="Faurdal D."/>
            <person name="Joergensen T.S."/>
            <person name="Weber T."/>
        </authorList>
    </citation>
    <scope>NUCLEOTIDE SEQUENCE</scope>
    <source>
        <strain evidence="3">NBC_00436</strain>
    </source>
</reference>
<dbReference type="GO" id="GO:0030976">
    <property type="term" value="F:thiamine pyrophosphate binding"/>
    <property type="evidence" value="ECO:0007669"/>
    <property type="project" value="TreeGrafter"/>
</dbReference>
<evidence type="ECO:0000256" key="2">
    <source>
        <dbReference type="SAM" id="SignalP"/>
    </source>
</evidence>
<dbReference type="PIRSF" id="PIRSF002825">
    <property type="entry name" value="CfbpA"/>
    <property type="match status" value="1"/>
</dbReference>
<dbReference type="SUPFAM" id="SSF53850">
    <property type="entry name" value="Periplasmic binding protein-like II"/>
    <property type="match status" value="1"/>
</dbReference>